<dbReference type="GeneID" id="87872521"/>
<dbReference type="AlphaFoldDB" id="A0AAJ0I801"/>
<feature type="compositionally biased region" description="Basic and acidic residues" evidence="1">
    <location>
        <begin position="72"/>
        <end position="85"/>
    </location>
</feature>
<organism evidence="2 3">
    <name type="scientific">Neurospora hispaniola</name>
    <dbReference type="NCBI Taxonomy" id="588809"/>
    <lineage>
        <taxon>Eukaryota</taxon>
        <taxon>Fungi</taxon>
        <taxon>Dikarya</taxon>
        <taxon>Ascomycota</taxon>
        <taxon>Pezizomycotina</taxon>
        <taxon>Sordariomycetes</taxon>
        <taxon>Sordariomycetidae</taxon>
        <taxon>Sordariales</taxon>
        <taxon>Sordariaceae</taxon>
        <taxon>Neurospora</taxon>
    </lineage>
</organism>
<name>A0AAJ0I801_9PEZI</name>
<protein>
    <submittedName>
        <fullName evidence="2">Uncharacterized protein</fullName>
    </submittedName>
</protein>
<dbReference type="RefSeq" id="XP_062693085.1">
    <property type="nucleotide sequence ID" value="XM_062834899.1"/>
</dbReference>
<proteinExistence type="predicted"/>
<dbReference type="EMBL" id="JAULSX010000004">
    <property type="protein sequence ID" value="KAK3492627.1"/>
    <property type="molecule type" value="Genomic_DNA"/>
</dbReference>
<comment type="caution">
    <text evidence="2">The sequence shown here is derived from an EMBL/GenBank/DDBJ whole genome shotgun (WGS) entry which is preliminary data.</text>
</comment>
<dbReference type="Proteomes" id="UP001285908">
    <property type="component" value="Unassembled WGS sequence"/>
</dbReference>
<evidence type="ECO:0000256" key="1">
    <source>
        <dbReference type="SAM" id="MobiDB-lite"/>
    </source>
</evidence>
<evidence type="ECO:0000313" key="3">
    <source>
        <dbReference type="Proteomes" id="UP001285908"/>
    </source>
</evidence>
<feature type="region of interest" description="Disordered" evidence="1">
    <location>
        <begin position="72"/>
        <end position="110"/>
    </location>
</feature>
<accession>A0AAJ0I801</accession>
<gene>
    <name evidence="2" type="ORF">B0T23DRAFT_316026</name>
</gene>
<reference evidence="2 3" key="1">
    <citation type="journal article" date="2023" name="Mol. Phylogenet. Evol.">
        <title>Genome-scale phylogeny and comparative genomics of the fungal order Sordariales.</title>
        <authorList>
            <person name="Hensen N."/>
            <person name="Bonometti L."/>
            <person name="Westerberg I."/>
            <person name="Brannstrom I.O."/>
            <person name="Guillou S."/>
            <person name="Cros-Aarteil S."/>
            <person name="Calhoun S."/>
            <person name="Haridas S."/>
            <person name="Kuo A."/>
            <person name="Mondo S."/>
            <person name="Pangilinan J."/>
            <person name="Riley R."/>
            <person name="LaButti K."/>
            <person name="Andreopoulos B."/>
            <person name="Lipzen A."/>
            <person name="Chen C."/>
            <person name="Yan M."/>
            <person name="Daum C."/>
            <person name="Ng V."/>
            <person name="Clum A."/>
            <person name="Steindorff A."/>
            <person name="Ohm R.A."/>
            <person name="Martin F."/>
            <person name="Silar P."/>
            <person name="Natvig D.O."/>
            <person name="Lalanne C."/>
            <person name="Gautier V."/>
            <person name="Ament-Velasquez S.L."/>
            <person name="Kruys A."/>
            <person name="Hutchinson M.I."/>
            <person name="Powell A.J."/>
            <person name="Barry K."/>
            <person name="Miller A.N."/>
            <person name="Grigoriev I.V."/>
            <person name="Debuchy R."/>
            <person name="Gladieux P."/>
            <person name="Hiltunen Thoren M."/>
            <person name="Johannesson H."/>
        </authorList>
    </citation>
    <scope>NUCLEOTIDE SEQUENCE [LARGE SCALE GENOMIC DNA]</scope>
    <source>
        <strain evidence="2 3">FGSC 10403</strain>
    </source>
</reference>
<keyword evidence="3" id="KW-1185">Reference proteome</keyword>
<sequence length="146" mass="16194">MLRLASSIKYLVSHDYDYKKRGKVMLKDLSLAQSGNAIIGCRILGLVGSRTTCIAFVPDFWSYCPSKSRIHDGKCPRPSRKEKLNAHSPLSAMPANPEKGQIAITNSEAPRRASVPSRWLFSIHKCHLKRLRSVMTAGKGTSVVNK</sequence>
<evidence type="ECO:0000313" key="2">
    <source>
        <dbReference type="EMBL" id="KAK3492627.1"/>
    </source>
</evidence>